<proteinExistence type="predicted"/>
<keyword evidence="2" id="KW-0732">Signal</keyword>
<reference evidence="4" key="1">
    <citation type="submission" date="2016-12" db="EMBL/GenBank/DDBJ databases">
        <authorList>
            <person name="Varghese N."/>
            <person name="Submissions S."/>
        </authorList>
    </citation>
    <scope>NUCLEOTIDE SEQUENCE [LARGE SCALE GENOMIC DNA]</scope>
    <source>
        <strain evidence="4">DSM 11032</strain>
    </source>
</reference>
<evidence type="ECO:0000256" key="1">
    <source>
        <dbReference type="SAM" id="MobiDB-lite"/>
    </source>
</evidence>
<dbReference type="RefSeq" id="WP_072673737.1">
    <property type="nucleotide sequence ID" value="NZ_FRDF01000006.1"/>
</dbReference>
<dbReference type="STRING" id="198312.SAMN02745193_01170"/>
<dbReference type="EMBL" id="FRDF01000006">
    <property type="protein sequence ID" value="SHN54710.1"/>
    <property type="molecule type" value="Genomic_DNA"/>
</dbReference>
<accession>A0A1M7S8E6</accession>
<dbReference type="PROSITE" id="PS51257">
    <property type="entry name" value="PROKAR_LIPOPROTEIN"/>
    <property type="match status" value="1"/>
</dbReference>
<sequence>MVNCKNILFVALLASSLAGCGGASDSAAPAASDRSTIAENGPPPPPDIPEPIEPGDEYTATTILDCGFDGAAPTQKCNAGVKRNWGDAGDEALVEVFKPDGRKRALYFKGTDPYGADSAEADGSAAWDFTSTREGDEVTITFGPETYVIFDSLIVGG</sequence>
<feature type="region of interest" description="Disordered" evidence="1">
    <location>
        <begin position="28"/>
        <end position="56"/>
    </location>
</feature>
<gene>
    <name evidence="3" type="ORF">SAMN02745193_01170</name>
</gene>
<feature type="chain" id="PRO_5009929096" evidence="2">
    <location>
        <begin position="24"/>
        <end position="157"/>
    </location>
</feature>
<dbReference type="OrthoDB" id="7392270at2"/>
<evidence type="ECO:0000256" key="2">
    <source>
        <dbReference type="SAM" id="SignalP"/>
    </source>
</evidence>
<dbReference type="AlphaFoldDB" id="A0A1M7S8E6"/>
<evidence type="ECO:0000313" key="3">
    <source>
        <dbReference type="EMBL" id="SHN54710.1"/>
    </source>
</evidence>
<feature type="signal peptide" evidence="2">
    <location>
        <begin position="1"/>
        <end position="23"/>
    </location>
</feature>
<feature type="compositionally biased region" description="Pro residues" evidence="1">
    <location>
        <begin position="41"/>
        <end position="52"/>
    </location>
</feature>
<evidence type="ECO:0000313" key="4">
    <source>
        <dbReference type="Proteomes" id="UP000184391"/>
    </source>
</evidence>
<organism evidence="3 4">
    <name type="scientific">Erythrobacter sanguineus</name>
    <dbReference type="NCBI Taxonomy" id="198312"/>
    <lineage>
        <taxon>Bacteria</taxon>
        <taxon>Pseudomonadati</taxon>
        <taxon>Pseudomonadota</taxon>
        <taxon>Alphaproteobacteria</taxon>
        <taxon>Sphingomonadales</taxon>
        <taxon>Erythrobacteraceae</taxon>
        <taxon>Erythrobacter/Porphyrobacter group</taxon>
        <taxon>Erythrobacter</taxon>
    </lineage>
</organism>
<name>A0A1M7S8E6_9SPHN</name>
<keyword evidence="4" id="KW-1185">Reference proteome</keyword>
<dbReference type="Proteomes" id="UP000184391">
    <property type="component" value="Unassembled WGS sequence"/>
</dbReference>
<protein>
    <submittedName>
        <fullName evidence="3">Uncharacterized protein</fullName>
    </submittedName>
</protein>